<protein>
    <submittedName>
        <fullName evidence="2">Uncharacterized protein</fullName>
    </submittedName>
</protein>
<proteinExistence type="predicted"/>
<dbReference type="Proteomes" id="UP000604825">
    <property type="component" value="Unassembled WGS sequence"/>
</dbReference>
<accession>A0A811M9S3</accession>
<keyword evidence="1" id="KW-0812">Transmembrane</keyword>
<keyword evidence="1" id="KW-1133">Transmembrane helix</keyword>
<feature type="transmembrane region" description="Helical" evidence="1">
    <location>
        <begin position="98"/>
        <end position="127"/>
    </location>
</feature>
<reference evidence="2" key="1">
    <citation type="submission" date="2020-10" db="EMBL/GenBank/DDBJ databases">
        <authorList>
            <person name="Han B."/>
            <person name="Lu T."/>
            <person name="Zhao Q."/>
            <person name="Huang X."/>
            <person name="Zhao Y."/>
        </authorList>
    </citation>
    <scope>NUCLEOTIDE SEQUENCE</scope>
</reference>
<keyword evidence="3" id="KW-1185">Reference proteome</keyword>
<evidence type="ECO:0000256" key="1">
    <source>
        <dbReference type="SAM" id="Phobius"/>
    </source>
</evidence>
<evidence type="ECO:0000313" key="2">
    <source>
        <dbReference type="EMBL" id="CAD6201734.1"/>
    </source>
</evidence>
<dbReference type="OrthoDB" id="783284at2759"/>
<sequence>MAAISAHLTANLPSLPALRPCPRRLQPSTFAASVAPHRTPGVALRGCRRCNPFVRRFHGFQNAISVGKEHNKQALFASGRDSPSSGDDGSSSPDGPPVLTIVAGVIVFLLVLWVIGSIVTWIVGLVFGAAKS</sequence>
<name>A0A811M9S3_9POAL</name>
<comment type="caution">
    <text evidence="2">The sequence shown here is derived from an EMBL/GenBank/DDBJ whole genome shotgun (WGS) entry which is preliminary data.</text>
</comment>
<evidence type="ECO:0000313" key="3">
    <source>
        <dbReference type="Proteomes" id="UP000604825"/>
    </source>
</evidence>
<dbReference type="EMBL" id="CAJGYO010000001">
    <property type="protein sequence ID" value="CAD6201734.1"/>
    <property type="molecule type" value="Genomic_DNA"/>
</dbReference>
<gene>
    <name evidence="2" type="ORF">NCGR_LOCUS229</name>
</gene>
<keyword evidence="1" id="KW-0472">Membrane</keyword>
<organism evidence="2 3">
    <name type="scientific">Miscanthus lutarioriparius</name>
    <dbReference type="NCBI Taxonomy" id="422564"/>
    <lineage>
        <taxon>Eukaryota</taxon>
        <taxon>Viridiplantae</taxon>
        <taxon>Streptophyta</taxon>
        <taxon>Embryophyta</taxon>
        <taxon>Tracheophyta</taxon>
        <taxon>Spermatophyta</taxon>
        <taxon>Magnoliopsida</taxon>
        <taxon>Liliopsida</taxon>
        <taxon>Poales</taxon>
        <taxon>Poaceae</taxon>
        <taxon>PACMAD clade</taxon>
        <taxon>Panicoideae</taxon>
        <taxon>Andropogonodae</taxon>
        <taxon>Andropogoneae</taxon>
        <taxon>Saccharinae</taxon>
        <taxon>Miscanthus</taxon>
    </lineage>
</organism>
<dbReference type="AlphaFoldDB" id="A0A811M9S3"/>